<dbReference type="EMBL" id="CAUYUJ010002601">
    <property type="protein sequence ID" value="CAK0801505.1"/>
    <property type="molecule type" value="Genomic_DNA"/>
</dbReference>
<name>A0ABN9QDZ3_9DINO</name>
<proteinExistence type="predicted"/>
<feature type="compositionally biased region" description="Pro residues" evidence="1">
    <location>
        <begin position="41"/>
        <end position="50"/>
    </location>
</feature>
<feature type="compositionally biased region" description="Low complexity" evidence="1">
    <location>
        <begin position="127"/>
        <end position="145"/>
    </location>
</feature>
<feature type="region of interest" description="Disordered" evidence="1">
    <location>
        <begin position="1"/>
        <end position="151"/>
    </location>
</feature>
<evidence type="ECO:0000313" key="2">
    <source>
        <dbReference type="EMBL" id="CAK0801505.1"/>
    </source>
</evidence>
<feature type="compositionally biased region" description="Gly residues" evidence="1">
    <location>
        <begin position="115"/>
        <end position="126"/>
    </location>
</feature>
<keyword evidence="3" id="KW-1185">Reference proteome</keyword>
<gene>
    <name evidence="2" type="ORF">PCOR1329_LOCUS9363</name>
</gene>
<feature type="compositionally biased region" description="Basic and acidic residues" evidence="1">
    <location>
        <begin position="222"/>
        <end position="235"/>
    </location>
</feature>
<dbReference type="Proteomes" id="UP001189429">
    <property type="component" value="Unassembled WGS sequence"/>
</dbReference>
<reference evidence="2" key="1">
    <citation type="submission" date="2023-10" db="EMBL/GenBank/DDBJ databases">
        <authorList>
            <person name="Chen Y."/>
            <person name="Shah S."/>
            <person name="Dougan E. K."/>
            <person name="Thang M."/>
            <person name="Chan C."/>
        </authorList>
    </citation>
    <scope>NUCLEOTIDE SEQUENCE [LARGE SCALE GENOMIC DNA]</scope>
</reference>
<feature type="region of interest" description="Disordered" evidence="1">
    <location>
        <begin position="166"/>
        <end position="257"/>
    </location>
</feature>
<comment type="caution">
    <text evidence="2">The sequence shown here is derived from an EMBL/GenBank/DDBJ whole genome shotgun (WGS) entry which is preliminary data.</text>
</comment>
<protein>
    <submittedName>
        <fullName evidence="2">Uncharacterized protein</fullName>
    </submittedName>
</protein>
<feature type="compositionally biased region" description="Low complexity" evidence="1">
    <location>
        <begin position="207"/>
        <end position="219"/>
    </location>
</feature>
<feature type="compositionally biased region" description="Basic and acidic residues" evidence="1">
    <location>
        <begin position="197"/>
        <end position="206"/>
    </location>
</feature>
<accession>A0ABN9QDZ3</accession>
<sequence>MREGTGSRPVHDAPKTPRKGSASVQVREAVLGLGLLAHTGSPPPAGPTALPPAMRRARSGPPPPAGSTPPRAARGEQPAGAGVARARGQPAPPACREPAGVRESADAGSAAAGEGAEGALGRGAAAGSGATISSGGIHSAGAQASRASQEPLPEARLLVDVGAEEGASSSIASETLEAVPQFLVRQRRRPGPTQPRRFADSGDREPTAVTASGVAATASLQRPREGRPDGSDHREPARRHGPAGPPGAEPASTKVSL</sequence>
<organism evidence="2 3">
    <name type="scientific">Prorocentrum cordatum</name>
    <dbReference type="NCBI Taxonomy" id="2364126"/>
    <lineage>
        <taxon>Eukaryota</taxon>
        <taxon>Sar</taxon>
        <taxon>Alveolata</taxon>
        <taxon>Dinophyceae</taxon>
        <taxon>Prorocentrales</taxon>
        <taxon>Prorocentraceae</taxon>
        <taxon>Prorocentrum</taxon>
    </lineage>
</organism>
<feature type="compositionally biased region" description="Basic and acidic residues" evidence="1">
    <location>
        <begin position="1"/>
        <end position="15"/>
    </location>
</feature>
<evidence type="ECO:0000256" key="1">
    <source>
        <dbReference type="SAM" id="MobiDB-lite"/>
    </source>
</evidence>
<evidence type="ECO:0000313" key="3">
    <source>
        <dbReference type="Proteomes" id="UP001189429"/>
    </source>
</evidence>